<name>A0ABR2ZYV9_9AGAR</name>
<protein>
    <submittedName>
        <fullName evidence="1">Uncharacterized protein</fullName>
    </submittedName>
</protein>
<keyword evidence="2" id="KW-1185">Reference proteome</keyword>
<dbReference type="EMBL" id="JBBXMP010000040">
    <property type="protein sequence ID" value="KAL0065979.1"/>
    <property type="molecule type" value="Genomic_DNA"/>
</dbReference>
<evidence type="ECO:0000313" key="2">
    <source>
        <dbReference type="Proteomes" id="UP001437256"/>
    </source>
</evidence>
<proteinExistence type="predicted"/>
<organism evidence="1 2">
    <name type="scientific">Marasmius tenuissimus</name>
    <dbReference type="NCBI Taxonomy" id="585030"/>
    <lineage>
        <taxon>Eukaryota</taxon>
        <taxon>Fungi</taxon>
        <taxon>Dikarya</taxon>
        <taxon>Basidiomycota</taxon>
        <taxon>Agaricomycotina</taxon>
        <taxon>Agaricomycetes</taxon>
        <taxon>Agaricomycetidae</taxon>
        <taxon>Agaricales</taxon>
        <taxon>Marasmiineae</taxon>
        <taxon>Marasmiaceae</taxon>
        <taxon>Marasmius</taxon>
    </lineage>
</organism>
<reference evidence="1 2" key="1">
    <citation type="submission" date="2024-05" db="EMBL/GenBank/DDBJ databases">
        <title>A draft genome resource for the thread blight pathogen Marasmius tenuissimus strain MS-2.</title>
        <authorList>
            <person name="Yulfo-Soto G.E."/>
            <person name="Baruah I.K."/>
            <person name="Amoako-Attah I."/>
            <person name="Bukari Y."/>
            <person name="Meinhardt L.W."/>
            <person name="Bailey B.A."/>
            <person name="Cohen S.P."/>
        </authorList>
    </citation>
    <scope>NUCLEOTIDE SEQUENCE [LARGE SCALE GENOMIC DNA]</scope>
    <source>
        <strain evidence="1 2">MS-2</strain>
    </source>
</reference>
<dbReference type="Proteomes" id="UP001437256">
    <property type="component" value="Unassembled WGS sequence"/>
</dbReference>
<gene>
    <name evidence="1" type="ORF">AAF712_006968</name>
</gene>
<sequence>DPKDIESVEVGERSDSRHKLETLRNALVLRPTPLSEWVTFLKKVRIQEDLSTPTAGERK</sequence>
<accession>A0ABR2ZYV9</accession>
<comment type="caution">
    <text evidence="1">The sequence shown here is derived from an EMBL/GenBank/DDBJ whole genome shotgun (WGS) entry which is preliminary data.</text>
</comment>
<evidence type="ECO:0000313" key="1">
    <source>
        <dbReference type="EMBL" id="KAL0065979.1"/>
    </source>
</evidence>
<feature type="non-terminal residue" evidence="1">
    <location>
        <position position="1"/>
    </location>
</feature>